<proteinExistence type="predicted"/>
<dbReference type="PROSITE" id="PS50081">
    <property type="entry name" value="ZF_DAG_PE_2"/>
    <property type="match status" value="1"/>
</dbReference>
<dbReference type="InterPro" id="IPR029071">
    <property type="entry name" value="Ubiquitin-like_domsf"/>
</dbReference>
<evidence type="ECO:0000313" key="6">
    <source>
        <dbReference type="EMBL" id="CAD7631656.1"/>
    </source>
</evidence>
<dbReference type="Proteomes" id="UP000759131">
    <property type="component" value="Unassembled WGS sequence"/>
</dbReference>
<accession>A0A7R9KYW6</accession>
<dbReference type="GO" id="GO:0046872">
    <property type="term" value="F:metal ion binding"/>
    <property type="evidence" value="ECO:0007669"/>
    <property type="project" value="UniProtKB-KW"/>
</dbReference>
<dbReference type="Pfam" id="PF02196">
    <property type="entry name" value="RBD"/>
    <property type="match status" value="1"/>
</dbReference>
<dbReference type="InterPro" id="IPR003116">
    <property type="entry name" value="RBD_dom"/>
</dbReference>
<feature type="domain" description="Phorbol-ester/DAG-type" evidence="4">
    <location>
        <begin position="181"/>
        <end position="227"/>
    </location>
</feature>
<protein>
    <submittedName>
        <fullName evidence="6">Uncharacterized protein</fullName>
    </submittedName>
</protein>
<dbReference type="PROSITE" id="PS00479">
    <property type="entry name" value="ZF_DAG_PE_1"/>
    <property type="match status" value="1"/>
</dbReference>
<dbReference type="Pfam" id="PF00130">
    <property type="entry name" value="C1_1"/>
    <property type="match status" value="1"/>
</dbReference>
<keyword evidence="7" id="KW-1185">Reference proteome</keyword>
<organism evidence="6">
    <name type="scientific">Medioppia subpectinata</name>
    <dbReference type="NCBI Taxonomy" id="1979941"/>
    <lineage>
        <taxon>Eukaryota</taxon>
        <taxon>Metazoa</taxon>
        <taxon>Ecdysozoa</taxon>
        <taxon>Arthropoda</taxon>
        <taxon>Chelicerata</taxon>
        <taxon>Arachnida</taxon>
        <taxon>Acari</taxon>
        <taxon>Acariformes</taxon>
        <taxon>Sarcoptiformes</taxon>
        <taxon>Oribatida</taxon>
        <taxon>Brachypylina</taxon>
        <taxon>Oppioidea</taxon>
        <taxon>Oppiidae</taxon>
        <taxon>Medioppia</taxon>
    </lineage>
</organism>
<feature type="compositionally biased region" description="Low complexity" evidence="3">
    <location>
        <begin position="79"/>
        <end position="94"/>
    </location>
</feature>
<evidence type="ECO:0000259" key="4">
    <source>
        <dbReference type="PROSITE" id="PS50081"/>
    </source>
</evidence>
<evidence type="ECO:0000313" key="7">
    <source>
        <dbReference type="Proteomes" id="UP000759131"/>
    </source>
</evidence>
<dbReference type="Gene3D" id="3.30.60.20">
    <property type="match status" value="1"/>
</dbReference>
<dbReference type="OrthoDB" id="6494475at2759"/>
<dbReference type="EMBL" id="CAJPIZ010009795">
    <property type="protein sequence ID" value="CAG2112086.1"/>
    <property type="molecule type" value="Genomic_DNA"/>
</dbReference>
<dbReference type="InterPro" id="IPR002219">
    <property type="entry name" value="PKC_DAG/PE"/>
</dbReference>
<evidence type="ECO:0000256" key="3">
    <source>
        <dbReference type="SAM" id="MobiDB-lite"/>
    </source>
</evidence>
<evidence type="ECO:0000259" key="5">
    <source>
        <dbReference type="PROSITE" id="PS50898"/>
    </source>
</evidence>
<sequence length="309" mass="35217">MNLRNIQNVIRLTKGNLEALNARFAHHQHPPPIYVAEYEELTTKLNHFQCIEEKLHDLMARDRSVELGAYLDLVNTTSSGSLCSSHSSGSWSSSEPKTPRTPLKTLRAHLPNQQKSTVHISAGQTVREALFKTMRRRKFAAETCDAFLYHNRQPIDWDTDVESLEGYEVLVETRELIPIISHNYARKTFFTLAFCECCHKLLFHGLRCQTCGVRFHQRCIEAVPSMCQPLHPLPIQSDDYRHLLANDSQCSHLSSSPSKHLQVPSNTPFGQRERSTSAPNVAYNMVANKDLINIDEISTAKIRTQRINQ</sequence>
<evidence type="ECO:0000256" key="2">
    <source>
        <dbReference type="ARBA" id="ARBA00022833"/>
    </source>
</evidence>
<evidence type="ECO:0000256" key="1">
    <source>
        <dbReference type="ARBA" id="ARBA00022723"/>
    </source>
</evidence>
<reference evidence="6" key="1">
    <citation type="submission" date="2020-11" db="EMBL/GenBank/DDBJ databases">
        <authorList>
            <person name="Tran Van P."/>
        </authorList>
    </citation>
    <scope>NUCLEOTIDE SEQUENCE</scope>
</reference>
<dbReference type="Gene3D" id="3.10.20.90">
    <property type="entry name" value="Phosphatidylinositol 3-kinase Catalytic Subunit, Chain A, domain 1"/>
    <property type="match status" value="1"/>
</dbReference>
<dbReference type="GO" id="GO:0007165">
    <property type="term" value="P:signal transduction"/>
    <property type="evidence" value="ECO:0007669"/>
    <property type="project" value="InterPro"/>
</dbReference>
<dbReference type="SMART" id="SM00455">
    <property type="entry name" value="RBD"/>
    <property type="match status" value="1"/>
</dbReference>
<feature type="region of interest" description="Disordered" evidence="3">
    <location>
        <begin position="79"/>
        <end position="100"/>
    </location>
</feature>
<dbReference type="InterPro" id="IPR046349">
    <property type="entry name" value="C1-like_sf"/>
</dbReference>
<keyword evidence="2" id="KW-0862">Zinc</keyword>
<dbReference type="SMART" id="SM00109">
    <property type="entry name" value="C1"/>
    <property type="match status" value="1"/>
</dbReference>
<dbReference type="SUPFAM" id="SSF54236">
    <property type="entry name" value="Ubiquitin-like"/>
    <property type="match status" value="1"/>
</dbReference>
<feature type="compositionally biased region" description="Polar residues" evidence="3">
    <location>
        <begin position="251"/>
        <end position="269"/>
    </location>
</feature>
<gene>
    <name evidence="6" type="ORF">OSB1V03_LOCUS12065</name>
</gene>
<feature type="domain" description="RBD" evidence="5">
    <location>
        <begin position="104"/>
        <end position="174"/>
    </location>
</feature>
<dbReference type="CDD" id="cd01816">
    <property type="entry name" value="RBD_RAF"/>
    <property type="match status" value="1"/>
</dbReference>
<name>A0A7R9KYW6_9ACAR</name>
<dbReference type="PROSITE" id="PS50898">
    <property type="entry name" value="RBD"/>
    <property type="match status" value="1"/>
</dbReference>
<dbReference type="SUPFAM" id="SSF57889">
    <property type="entry name" value="Cysteine-rich domain"/>
    <property type="match status" value="1"/>
</dbReference>
<dbReference type="AlphaFoldDB" id="A0A7R9KYW6"/>
<keyword evidence="1" id="KW-0479">Metal-binding</keyword>
<feature type="region of interest" description="Disordered" evidence="3">
    <location>
        <begin position="251"/>
        <end position="276"/>
    </location>
</feature>
<dbReference type="EMBL" id="OC864370">
    <property type="protein sequence ID" value="CAD7631656.1"/>
    <property type="molecule type" value="Genomic_DNA"/>
</dbReference>
<dbReference type="CDD" id="cd20811">
    <property type="entry name" value="C1_Raf"/>
    <property type="match status" value="1"/>
</dbReference>